<evidence type="ECO:0000313" key="2">
    <source>
        <dbReference type="Proteomes" id="UP001454036"/>
    </source>
</evidence>
<evidence type="ECO:0000313" key="1">
    <source>
        <dbReference type="EMBL" id="GAA0153294.1"/>
    </source>
</evidence>
<dbReference type="EMBL" id="BAABME010002150">
    <property type="protein sequence ID" value="GAA0153294.1"/>
    <property type="molecule type" value="Genomic_DNA"/>
</dbReference>
<accession>A0AAV3PNY9</accession>
<dbReference type="Proteomes" id="UP001454036">
    <property type="component" value="Unassembled WGS sequence"/>
</dbReference>
<keyword evidence="2" id="KW-1185">Reference proteome</keyword>
<reference evidence="1 2" key="1">
    <citation type="submission" date="2024-01" db="EMBL/GenBank/DDBJ databases">
        <title>The complete chloroplast genome sequence of Lithospermum erythrorhizon: insights into the phylogenetic relationship among Boraginaceae species and the maternal lineages of purple gromwells.</title>
        <authorList>
            <person name="Okada T."/>
            <person name="Watanabe K."/>
        </authorList>
    </citation>
    <scope>NUCLEOTIDE SEQUENCE [LARGE SCALE GENOMIC DNA]</scope>
</reference>
<dbReference type="AlphaFoldDB" id="A0AAV3PNY9"/>
<sequence>MICFSRLASSLARWVLEEYDEESSWSESVSERLRLLKRRCSKGGGGGRWGGLVVREWRRRLSKLGGGVLLKGFMVRLEGVQLECGGV</sequence>
<name>A0AAV3PNY9_LITER</name>
<comment type="caution">
    <text evidence="1">The sequence shown here is derived from an EMBL/GenBank/DDBJ whole genome shotgun (WGS) entry which is preliminary data.</text>
</comment>
<proteinExistence type="predicted"/>
<gene>
    <name evidence="1" type="ORF">LIER_11568</name>
</gene>
<organism evidence="1 2">
    <name type="scientific">Lithospermum erythrorhizon</name>
    <name type="common">Purple gromwell</name>
    <name type="synonym">Lithospermum officinale var. erythrorhizon</name>
    <dbReference type="NCBI Taxonomy" id="34254"/>
    <lineage>
        <taxon>Eukaryota</taxon>
        <taxon>Viridiplantae</taxon>
        <taxon>Streptophyta</taxon>
        <taxon>Embryophyta</taxon>
        <taxon>Tracheophyta</taxon>
        <taxon>Spermatophyta</taxon>
        <taxon>Magnoliopsida</taxon>
        <taxon>eudicotyledons</taxon>
        <taxon>Gunneridae</taxon>
        <taxon>Pentapetalae</taxon>
        <taxon>asterids</taxon>
        <taxon>lamiids</taxon>
        <taxon>Boraginales</taxon>
        <taxon>Boraginaceae</taxon>
        <taxon>Boraginoideae</taxon>
        <taxon>Lithospermeae</taxon>
        <taxon>Lithospermum</taxon>
    </lineage>
</organism>
<protein>
    <submittedName>
        <fullName evidence="1">Uncharacterized protein</fullName>
    </submittedName>
</protein>